<evidence type="ECO:0000313" key="2">
    <source>
        <dbReference type="EMBL" id="GFD16662.1"/>
    </source>
</evidence>
<gene>
    <name evidence="2" type="ORF">Tci_888631</name>
</gene>
<dbReference type="AlphaFoldDB" id="A0A699U1K1"/>
<feature type="non-terminal residue" evidence="2">
    <location>
        <position position="1"/>
    </location>
</feature>
<reference evidence="2" key="1">
    <citation type="journal article" date="2019" name="Sci. Rep.">
        <title>Draft genome of Tanacetum cinerariifolium, the natural source of mosquito coil.</title>
        <authorList>
            <person name="Yamashiro T."/>
            <person name="Shiraishi A."/>
            <person name="Satake H."/>
            <person name="Nakayama K."/>
        </authorList>
    </citation>
    <scope>NUCLEOTIDE SEQUENCE</scope>
</reference>
<protein>
    <submittedName>
        <fullName evidence="2">Uncharacterized protein</fullName>
    </submittedName>
</protein>
<dbReference type="EMBL" id="BKCJ011294847">
    <property type="protein sequence ID" value="GFD16662.1"/>
    <property type="molecule type" value="Genomic_DNA"/>
</dbReference>
<name>A0A699U1K1_TANCI</name>
<feature type="compositionally biased region" description="Basic and acidic residues" evidence="1">
    <location>
        <begin position="40"/>
        <end position="66"/>
    </location>
</feature>
<comment type="caution">
    <text evidence="2">The sequence shown here is derived from an EMBL/GenBank/DDBJ whole genome shotgun (WGS) entry which is preliminary data.</text>
</comment>
<feature type="non-terminal residue" evidence="2">
    <location>
        <position position="131"/>
    </location>
</feature>
<feature type="region of interest" description="Disordered" evidence="1">
    <location>
        <begin position="30"/>
        <end position="78"/>
    </location>
</feature>
<sequence length="131" mass="15510">YTLKQLKQYSFKEIKMLFDNTMESIRRFVPMESKGQAGEESSKEGESLKRSAEEELGHEQKVKEEIAQQEDYASTRPGSDDLILWRDMKIMFEPDDDDEVWKNHHSQELIEWKLYDSCEVYSLMLGEVNIH</sequence>
<organism evidence="2">
    <name type="scientific">Tanacetum cinerariifolium</name>
    <name type="common">Dalmatian daisy</name>
    <name type="synonym">Chrysanthemum cinerariifolium</name>
    <dbReference type="NCBI Taxonomy" id="118510"/>
    <lineage>
        <taxon>Eukaryota</taxon>
        <taxon>Viridiplantae</taxon>
        <taxon>Streptophyta</taxon>
        <taxon>Embryophyta</taxon>
        <taxon>Tracheophyta</taxon>
        <taxon>Spermatophyta</taxon>
        <taxon>Magnoliopsida</taxon>
        <taxon>eudicotyledons</taxon>
        <taxon>Gunneridae</taxon>
        <taxon>Pentapetalae</taxon>
        <taxon>asterids</taxon>
        <taxon>campanulids</taxon>
        <taxon>Asterales</taxon>
        <taxon>Asteraceae</taxon>
        <taxon>Asteroideae</taxon>
        <taxon>Anthemideae</taxon>
        <taxon>Anthemidinae</taxon>
        <taxon>Tanacetum</taxon>
    </lineage>
</organism>
<proteinExistence type="predicted"/>
<accession>A0A699U1K1</accession>
<evidence type="ECO:0000256" key="1">
    <source>
        <dbReference type="SAM" id="MobiDB-lite"/>
    </source>
</evidence>